<sequence length="196" mass="20360">MDASAAAVSLATFLAVFPAELPDKSMMATLVLTTRFGRPLPVWCGVAAAFTVQVTLAVLLGGLISELPDRPVNAVVAVLFGVGAVLLWRSADEDQDATEVGVATGFFGIAARSFGLIFIAEFGDLTQITTAGMAARTGQPLAVAVGALAALWLVAAFAAVAGQQLLRFLPLRLVRRIAAVIFALLALWTAVEVFSS</sequence>
<keyword evidence="4 6" id="KW-1133">Transmembrane helix</keyword>
<proteinExistence type="inferred from homology"/>
<comment type="similarity">
    <text evidence="2">Belongs to the GDT1 family.</text>
</comment>
<evidence type="ECO:0000256" key="1">
    <source>
        <dbReference type="ARBA" id="ARBA00004141"/>
    </source>
</evidence>
<dbReference type="AlphaFoldDB" id="A0A6J7EYG7"/>
<dbReference type="EMBL" id="CAFBMG010000001">
    <property type="protein sequence ID" value="CAB4888276.1"/>
    <property type="molecule type" value="Genomic_DNA"/>
</dbReference>
<feature type="transmembrane region" description="Helical" evidence="6">
    <location>
        <begin position="71"/>
        <end position="88"/>
    </location>
</feature>
<organism evidence="7">
    <name type="scientific">freshwater metagenome</name>
    <dbReference type="NCBI Taxonomy" id="449393"/>
    <lineage>
        <taxon>unclassified sequences</taxon>
        <taxon>metagenomes</taxon>
        <taxon>ecological metagenomes</taxon>
    </lineage>
</organism>
<evidence type="ECO:0000256" key="4">
    <source>
        <dbReference type="ARBA" id="ARBA00022989"/>
    </source>
</evidence>
<evidence type="ECO:0000256" key="3">
    <source>
        <dbReference type="ARBA" id="ARBA00022692"/>
    </source>
</evidence>
<feature type="transmembrane region" description="Helical" evidence="6">
    <location>
        <begin position="141"/>
        <end position="161"/>
    </location>
</feature>
<dbReference type="PANTHER" id="PTHR12608:SF1">
    <property type="entry name" value="TRANSMEMBRANE PROTEIN 165"/>
    <property type="match status" value="1"/>
</dbReference>
<reference evidence="7" key="1">
    <citation type="submission" date="2020-05" db="EMBL/GenBank/DDBJ databases">
        <authorList>
            <person name="Chiriac C."/>
            <person name="Salcher M."/>
            <person name="Ghai R."/>
            <person name="Kavagutti S V."/>
        </authorList>
    </citation>
    <scope>NUCLEOTIDE SEQUENCE</scope>
</reference>
<dbReference type="InterPro" id="IPR001727">
    <property type="entry name" value="GDT1-like"/>
</dbReference>
<comment type="subcellular location">
    <subcellularLocation>
        <location evidence="1">Membrane</location>
        <topology evidence="1">Multi-pass membrane protein</topology>
    </subcellularLocation>
</comment>
<dbReference type="GO" id="GO:0016020">
    <property type="term" value="C:membrane"/>
    <property type="evidence" value="ECO:0007669"/>
    <property type="project" value="UniProtKB-SubCell"/>
</dbReference>
<evidence type="ECO:0000256" key="6">
    <source>
        <dbReference type="SAM" id="Phobius"/>
    </source>
</evidence>
<dbReference type="PANTHER" id="PTHR12608">
    <property type="entry name" value="TRANSMEMBRANE PROTEIN HTP-1 RELATED"/>
    <property type="match status" value="1"/>
</dbReference>
<accession>A0A6J7EYG7</accession>
<protein>
    <submittedName>
        <fullName evidence="7">Unannotated protein</fullName>
    </submittedName>
</protein>
<evidence type="ECO:0000256" key="5">
    <source>
        <dbReference type="ARBA" id="ARBA00023136"/>
    </source>
</evidence>
<evidence type="ECO:0000313" key="7">
    <source>
        <dbReference type="EMBL" id="CAB4888276.1"/>
    </source>
</evidence>
<feature type="transmembrane region" description="Helical" evidence="6">
    <location>
        <begin position="100"/>
        <end position="120"/>
    </location>
</feature>
<gene>
    <name evidence="7" type="ORF">UFOPK3519_00013</name>
</gene>
<feature type="transmembrane region" description="Helical" evidence="6">
    <location>
        <begin position="173"/>
        <end position="194"/>
    </location>
</feature>
<evidence type="ECO:0000256" key="2">
    <source>
        <dbReference type="ARBA" id="ARBA00009190"/>
    </source>
</evidence>
<feature type="transmembrane region" description="Helical" evidence="6">
    <location>
        <begin position="42"/>
        <end position="64"/>
    </location>
</feature>
<name>A0A6J7EYG7_9ZZZZ</name>
<dbReference type="GO" id="GO:0046873">
    <property type="term" value="F:metal ion transmembrane transporter activity"/>
    <property type="evidence" value="ECO:0007669"/>
    <property type="project" value="InterPro"/>
</dbReference>
<dbReference type="Pfam" id="PF01169">
    <property type="entry name" value="GDT1"/>
    <property type="match status" value="2"/>
</dbReference>
<keyword evidence="5 6" id="KW-0472">Membrane</keyword>
<keyword evidence="3 6" id="KW-0812">Transmembrane</keyword>